<sequence length="40" mass="4072">MVVGAEAGKSGQKIGDRAAAAAATQPCTRLERWARVAAMA</sequence>
<evidence type="ECO:0000313" key="1">
    <source>
        <dbReference type="EMBL" id="KAK90592.1"/>
    </source>
</evidence>
<dbReference type="Proteomes" id="UP000026682">
    <property type="component" value="Unassembled WGS sequence"/>
</dbReference>
<reference evidence="1 2" key="1">
    <citation type="submission" date="2014-03" db="EMBL/GenBank/DDBJ databases">
        <title>Genome sequence of Bordetella holmseii.</title>
        <authorList>
            <person name="Harvill E."/>
            <person name="Goodfield L.L."/>
            <person name="Ivanov Y."/>
            <person name="Meyer J.A."/>
            <person name="Newth C."/>
            <person name="Cassiday P."/>
            <person name="Tondella M.L."/>
            <person name="Liao P."/>
            <person name="Zimmerman J."/>
            <person name="Meert K."/>
            <person name="Wessel D."/>
            <person name="Berger J."/>
            <person name="Dean J.M."/>
            <person name="Holubkov R."/>
            <person name="Burr J."/>
            <person name="Liu T."/>
            <person name="Brinkac L.M."/>
            <person name="Sanka R."/>
            <person name="Kim M."/>
            <person name="Losada L."/>
        </authorList>
    </citation>
    <scope>NUCLEOTIDE SEQUENCE [LARGE SCALE GENOMIC DNA]</scope>
    <source>
        <strain evidence="1 2">CDC-H585-BH</strain>
    </source>
</reference>
<evidence type="ECO:0000313" key="2">
    <source>
        <dbReference type="Proteomes" id="UP000026682"/>
    </source>
</evidence>
<proteinExistence type="predicted"/>
<accession>A0A158M5N2</accession>
<dbReference type="EMBL" id="JFZZ01000072">
    <property type="protein sequence ID" value="KAK90592.1"/>
    <property type="molecule type" value="Genomic_DNA"/>
</dbReference>
<dbReference type="PATRIC" id="fig|1331206.3.peg.2045"/>
<comment type="caution">
    <text evidence="1">The sequence shown here is derived from an EMBL/GenBank/DDBJ whole genome shotgun (WGS) entry which is preliminary data.</text>
</comment>
<organism evidence="1 2">
    <name type="scientific">Bordetella holmesii CDC-H585-BH</name>
    <dbReference type="NCBI Taxonomy" id="1331206"/>
    <lineage>
        <taxon>Bacteria</taxon>
        <taxon>Pseudomonadati</taxon>
        <taxon>Pseudomonadota</taxon>
        <taxon>Betaproteobacteria</taxon>
        <taxon>Burkholderiales</taxon>
        <taxon>Alcaligenaceae</taxon>
        <taxon>Bordetella</taxon>
    </lineage>
</organism>
<protein>
    <submittedName>
        <fullName evidence="1">Uncharacterized protein</fullName>
    </submittedName>
</protein>
<dbReference type="AlphaFoldDB" id="A0A158M5N2"/>
<gene>
    <name evidence="1" type="ORF">L497_1542</name>
</gene>
<name>A0A158M5N2_9BORD</name>